<sequence length="257" mass="28609">MWLPLSLMRRNIRLLYFVLLFNCITTWPAAHLPAQRSAAPVQLHLFNTAGGKAIAAGDSCINQYHETFTVRNFRYYLSHIQLADSTGKFYEAGEAETYLVDFTDSSSQHITLHHQGKAWFIRFLLGVDSSKNVSGVHTGVLDPARGMYWTWNSGYVMAKLEGRSEQSTAPGRNFTYHIGGYKPQQQTARSITLALSPAVAASKDITLVADILQWFGGKENISIATHPICHEPGALAVSIADNYTRMFTVQEPVETEP</sequence>
<organism evidence="2 3">
    <name type="scientific">Filimonas lacunae</name>
    <dbReference type="NCBI Taxonomy" id="477680"/>
    <lineage>
        <taxon>Bacteria</taxon>
        <taxon>Pseudomonadati</taxon>
        <taxon>Bacteroidota</taxon>
        <taxon>Chitinophagia</taxon>
        <taxon>Chitinophagales</taxon>
        <taxon>Chitinophagaceae</taxon>
        <taxon>Filimonas</taxon>
    </lineage>
</organism>
<reference evidence="3" key="1">
    <citation type="submission" date="2017-01" db="EMBL/GenBank/DDBJ databases">
        <authorList>
            <person name="Varghese N."/>
            <person name="Submissions S."/>
        </authorList>
    </citation>
    <scope>NUCLEOTIDE SEQUENCE [LARGE SCALE GENOMIC DNA]</scope>
    <source>
        <strain evidence="3">DSM 21054</strain>
    </source>
</reference>
<gene>
    <name evidence="2" type="ORF">SAMN05421788_103453</name>
</gene>
<name>A0A1N7PFX7_9BACT</name>
<dbReference type="EMBL" id="FTOR01000003">
    <property type="protein sequence ID" value="SIT09563.1"/>
    <property type="molecule type" value="Genomic_DNA"/>
</dbReference>
<dbReference type="AlphaFoldDB" id="A0A1N7PFX7"/>
<evidence type="ECO:0000259" key="1">
    <source>
        <dbReference type="Pfam" id="PF20243"/>
    </source>
</evidence>
<proteinExistence type="predicted"/>
<protein>
    <recommendedName>
        <fullName evidence="1">Copper-binding protein MbnP-like domain-containing protein</fullName>
    </recommendedName>
</protein>
<dbReference type="Proteomes" id="UP000186917">
    <property type="component" value="Unassembled WGS sequence"/>
</dbReference>
<evidence type="ECO:0000313" key="2">
    <source>
        <dbReference type="EMBL" id="SIT09563.1"/>
    </source>
</evidence>
<dbReference type="STRING" id="477680.SAMN05421788_103453"/>
<accession>A0A1N7PFX7</accession>
<dbReference type="Pfam" id="PF20243">
    <property type="entry name" value="MbnP"/>
    <property type="match status" value="1"/>
</dbReference>
<feature type="domain" description="Copper-binding protein MbnP-like" evidence="1">
    <location>
        <begin position="39"/>
        <end position="230"/>
    </location>
</feature>
<dbReference type="InterPro" id="IPR046863">
    <property type="entry name" value="MbnP-like_dom"/>
</dbReference>
<keyword evidence="3" id="KW-1185">Reference proteome</keyword>
<evidence type="ECO:0000313" key="3">
    <source>
        <dbReference type="Proteomes" id="UP000186917"/>
    </source>
</evidence>